<dbReference type="Proteomes" id="UP000692954">
    <property type="component" value="Unassembled WGS sequence"/>
</dbReference>
<sequence>MFSMTPIKATYVEKNNYFLIQNLAGFSLNQFLRFVKEKEIIIQSGTKRNNLGVNRLDKFQSTKIKHMMKLRAFFISTPKFISNKHIQHKQMKREFQKLHKRYIYQQHKMKNKINKSTLIGQF</sequence>
<evidence type="ECO:0000313" key="1">
    <source>
        <dbReference type="EMBL" id="CAD8055083.1"/>
    </source>
</evidence>
<dbReference type="OrthoDB" id="511009at2759"/>
<keyword evidence="2" id="KW-1185">Reference proteome</keyword>
<name>A0A8S1KLJ8_9CILI</name>
<comment type="caution">
    <text evidence="1">The sequence shown here is derived from an EMBL/GenBank/DDBJ whole genome shotgun (WGS) entry which is preliminary data.</text>
</comment>
<reference evidence="1" key="1">
    <citation type="submission" date="2021-01" db="EMBL/GenBank/DDBJ databases">
        <authorList>
            <consortium name="Genoscope - CEA"/>
            <person name="William W."/>
        </authorList>
    </citation>
    <scope>NUCLEOTIDE SEQUENCE</scope>
</reference>
<evidence type="ECO:0000313" key="2">
    <source>
        <dbReference type="Proteomes" id="UP000692954"/>
    </source>
</evidence>
<dbReference type="AlphaFoldDB" id="A0A8S1KLJ8"/>
<organism evidence="1 2">
    <name type="scientific">Paramecium sonneborni</name>
    <dbReference type="NCBI Taxonomy" id="65129"/>
    <lineage>
        <taxon>Eukaryota</taxon>
        <taxon>Sar</taxon>
        <taxon>Alveolata</taxon>
        <taxon>Ciliophora</taxon>
        <taxon>Intramacronucleata</taxon>
        <taxon>Oligohymenophorea</taxon>
        <taxon>Peniculida</taxon>
        <taxon>Parameciidae</taxon>
        <taxon>Paramecium</taxon>
    </lineage>
</organism>
<gene>
    <name evidence="1" type="ORF">PSON_ATCC_30995.1.T0090058</name>
</gene>
<proteinExistence type="predicted"/>
<protein>
    <submittedName>
        <fullName evidence="1">Uncharacterized protein</fullName>
    </submittedName>
</protein>
<dbReference type="EMBL" id="CAJJDN010000009">
    <property type="protein sequence ID" value="CAD8055083.1"/>
    <property type="molecule type" value="Genomic_DNA"/>
</dbReference>
<accession>A0A8S1KLJ8</accession>